<proteinExistence type="predicted"/>
<evidence type="ECO:0000313" key="1">
    <source>
        <dbReference type="EMBL" id="MET1491771.1"/>
    </source>
</evidence>
<sequence>MHQYGAVCCFAVQNGANRHEKKLTNLALTNFYETKQMVKECVIALKSWHAGCCSEARQSGLPFREADGGGADGLTVPS</sequence>
<name>A0ABV2CV22_9RHOO</name>
<gene>
    <name evidence="1" type="ORF">ABVT11_18170</name>
</gene>
<dbReference type="EMBL" id="JBEWLZ010000015">
    <property type="protein sequence ID" value="MET1491771.1"/>
    <property type="molecule type" value="Genomic_DNA"/>
</dbReference>
<protein>
    <submittedName>
        <fullName evidence="1">Uncharacterized protein</fullName>
    </submittedName>
</protein>
<keyword evidence="2" id="KW-1185">Reference proteome</keyword>
<accession>A0ABV2CV22</accession>
<dbReference type="RefSeq" id="WP_345929862.1">
    <property type="nucleotide sequence ID" value="NZ_JBDIVF010000012.1"/>
</dbReference>
<organism evidence="1 2">
    <name type="scientific">Uliginosibacterium paludis</name>
    <dbReference type="NCBI Taxonomy" id="1615952"/>
    <lineage>
        <taxon>Bacteria</taxon>
        <taxon>Pseudomonadati</taxon>
        <taxon>Pseudomonadota</taxon>
        <taxon>Betaproteobacteria</taxon>
        <taxon>Rhodocyclales</taxon>
        <taxon>Zoogloeaceae</taxon>
        <taxon>Uliginosibacterium</taxon>
    </lineage>
</organism>
<reference evidence="1 2" key="1">
    <citation type="submission" date="2024-07" db="EMBL/GenBank/DDBJ databases">
        <title>Uliginosibacterium paludis KCTC:42655.</title>
        <authorList>
            <person name="Kim M.K."/>
        </authorList>
    </citation>
    <scope>NUCLEOTIDE SEQUENCE [LARGE SCALE GENOMIC DNA]</scope>
    <source>
        <strain evidence="1 2">KCTC 42655</strain>
    </source>
</reference>
<comment type="caution">
    <text evidence="1">The sequence shown here is derived from an EMBL/GenBank/DDBJ whole genome shotgun (WGS) entry which is preliminary data.</text>
</comment>
<dbReference type="Proteomes" id="UP001548590">
    <property type="component" value="Unassembled WGS sequence"/>
</dbReference>
<evidence type="ECO:0000313" key="2">
    <source>
        <dbReference type="Proteomes" id="UP001548590"/>
    </source>
</evidence>